<dbReference type="PROSITE" id="PS50943">
    <property type="entry name" value="HTH_CROC1"/>
    <property type="match status" value="1"/>
</dbReference>
<name>A0A127VF32_9SPHI</name>
<gene>
    <name evidence="2" type="ORF">AY601_3051</name>
</gene>
<dbReference type="SMART" id="SM00530">
    <property type="entry name" value="HTH_XRE"/>
    <property type="match status" value="1"/>
</dbReference>
<dbReference type="CDD" id="cd00093">
    <property type="entry name" value="HTH_XRE"/>
    <property type="match status" value="1"/>
</dbReference>
<dbReference type="GO" id="GO:0003677">
    <property type="term" value="F:DNA binding"/>
    <property type="evidence" value="ECO:0007669"/>
    <property type="project" value="InterPro"/>
</dbReference>
<dbReference type="OrthoDB" id="680346at2"/>
<dbReference type="Gene3D" id="1.10.260.40">
    <property type="entry name" value="lambda repressor-like DNA-binding domains"/>
    <property type="match status" value="1"/>
</dbReference>
<proteinExistence type="predicted"/>
<dbReference type="Proteomes" id="UP000071561">
    <property type="component" value="Chromosome"/>
</dbReference>
<dbReference type="AlphaFoldDB" id="A0A127VF32"/>
<evidence type="ECO:0000313" key="3">
    <source>
        <dbReference type="Proteomes" id="UP000071561"/>
    </source>
</evidence>
<reference evidence="2 3" key="1">
    <citation type="submission" date="2016-03" db="EMBL/GenBank/DDBJ databases">
        <title>Complete genome sequence of Pedobacter cryoconitis PAMC 27485.</title>
        <authorList>
            <person name="Lee J."/>
            <person name="Kim O.-S."/>
        </authorList>
    </citation>
    <scope>NUCLEOTIDE SEQUENCE [LARGE SCALE GENOMIC DNA]</scope>
    <source>
        <strain evidence="2 3">PAMC 27485</strain>
    </source>
</reference>
<dbReference type="InterPro" id="IPR001387">
    <property type="entry name" value="Cro/C1-type_HTH"/>
</dbReference>
<dbReference type="InterPro" id="IPR010982">
    <property type="entry name" value="Lambda_DNA-bd_dom_sf"/>
</dbReference>
<keyword evidence="3" id="KW-1185">Reference proteome</keyword>
<evidence type="ECO:0000313" key="2">
    <source>
        <dbReference type="EMBL" id="AMP99924.1"/>
    </source>
</evidence>
<dbReference type="EMBL" id="CP014504">
    <property type="protein sequence ID" value="AMP99924.1"/>
    <property type="molecule type" value="Genomic_DNA"/>
</dbReference>
<organism evidence="2 3">
    <name type="scientific">Pedobacter cryoconitis</name>
    <dbReference type="NCBI Taxonomy" id="188932"/>
    <lineage>
        <taxon>Bacteria</taxon>
        <taxon>Pseudomonadati</taxon>
        <taxon>Bacteroidota</taxon>
        <taxon>Sphingobacteriia</taxon>
        <taxon>Sphingobacteriales</taxon>
        <taxon>Sphingobacteriaceae</taxon>
        <taxon>Pedobacter</taxon>
    </lineage>
</organism>
<feature type="domain" description="HTH cro/C1-type" evidence="1">
    <location>
        <begin position="22"/>
        <end position="76"/>
    </location>
</feature>
<evidence type="ECO:0000259" key="1">
    <source>
        <dbReference type="PROSITE" id="PS50943"/>
    </source>
</evidence>
<sequence>MAKATFKKRRNQEAILIVGNNVRKLRKIKGWTISEFAFKCGVDPHQISRIELGLTDSNITMLTLIAKKLEVDIRLFFKRYEE</sequence>
<dbReference type="SUPFAM" id="SSF47413">
    <property type="entry name" value="lambda repressor-like DNA-binding domains"/>
    <property type="match status" value="1"/>
</dbReference>
<protein>
    <recommendedName>
        <fullName evidence="1">HTH cro/C1-type domain-containing protein</fullName>
    </recommendedName>
</protein>
<dbReference type="PATRIC" id="fig|188932.3.peg.3181"/>
<dbReference type="KEGG" id="pcm:AY601_3051"/>
<dbReference type="Pfam" id="PF01381">
    <property type="entry name" value="HTH_3"/>
    <property type="match status" value="1"/>
</dbReference>
<dbReference type="RefSeq" id="WP_068402511.1">
    <property type="nucleotide sequence ID" value="NZ_CP014504.1"/>
</dbReference>
<accession>A0A127VF32</accession>